<proteinExistence type="predicted"/>
<dbReference type="EMBL" id="JAGQHR010000005">
    <property type="protein sequence ID" value="MCA9726131.1"/>
    <property type="molecule type" value="Genomic_DNA"/>
</dbReference>
<comment type="caution">
    <text evidence="2">The sequence shown here is derived from an EMBL/GenBank/DDBJ whole genome shotgun (WGS) entry which is preliminary data.</text>
</comment>
<feature type="compositionally biased region" description="Polar residues" evidence="1">
    <location>
        <begin position="78"/>
        <end position="91"/>
    </location>
</feature>
<reference evidence="2" key="2">
    <citation type="journal article" date="2021" name="Microbiome">
        <title>Successional dynamics and alternative stable states in a saline activated sludge microbial community over 9 years.</title>
        <authorList>
            <person name="Wang Y."/>
            <person name="Ye J."/>
            <person name="Ju F."/>
            <person name="Liu L."/>
            <person name="Boyd J.A."/>
            <person name="Deng Y."/>
            <person name="Parks D.H."/>
            <person name="Jiang X."/>
            <person name="Yin X."/>
            <person name="Woodcroft B.J."/>
            <person name="Tyson G.W."/>
            <person name="Hugenholtz P."/>
            <person name="Polz M.F."/>
            <person name="Zhang T."/>
        </authorList>
    </citation>
    <scope>NUCLEOTIDE SEQUENCE</scope>
    <source>
        <strain evidence="2">HKST-UBA01</strain>
    </source>
</reference>
<name>A0A956RM74_UNCEI</name>
<evidence type="ECO:0000256" key="1">
    <source>
        <dbReference type="SAM" id="MobiDB-lite"/>
    </source>
</evidence>
<dbReference type="AlphaFoldDB" id="A0A956RM74"/>
<evidence type="ECO:0000313" key="3">
    <source>
        <dbReference type="Proteomes" id="UP000697710"/>
    </source>
</evidence>
<sequence length="377" mass="40262">MQRLWSGPFAAVGLVPGLILSVFFPNSGLAGEATALFSTAEPGIAAETAPTAGLGGLAASATTPGTGESLGSERTLEMGQSSGAAMTTGSGDSVGADPVRVLEDGTGSVPAPTAGDSLDPTPFRMSGGDRPPSSSPERPLIGLPIDLPQTAGVKDPIFSILVGLVEANIYGTLTRDRLKMQLERRHQKSHLPYDSVREVTRLPKGDGRPTEEITVHFDGRLKLPIPYSILGYNPGSFRASERCVFREWDLGTVTLQHARKVDDRVETVPVVLENVHLFGLDEGEVSLDIDGWLDRMMGGNLDDTDIVGLMLCRYQGKWMGVAMGYNKDHRGRSGALDFGEDKVVFPSPDEIKTVGRTMRSRVEGFLTAVRAPSADRS</sequence>
<evidence type="ECO:0000313" key="2">
    <source>
        <dbReference type="EMBL" id="MCA9726131.1"/>
    </source>
</evidence>
<dbReference type="Proteomes" id="UP000697710">
    <property type="component" value="Unassembled WGS sequence"/>
</dbReference>
<accession>A0A956RM74</accession>
<reference evidence="2" key="1">
    <citation type="submission" date="2020-04" db="EMBL/GenBank/DDBJ databases">
        <authorList>
            <person name="Zhang T."/>
        </authorList>
    </citation>
    <scope>NUCLEOTIDE SEQUENCE</scope>
    <source>
        <strain evidence="2">HKST-UBA01</strain>
    </source>
</reference>
<feature type="region of interest" description="Disordered" evidence="1">
    <location>
        <begin position="55"/>
        <end position="139"/>
    </location>
</feature>
<feature type="compositionally biased region" description="Low complexity" evidence="1">
    <location>
        <begin position="55"/>
        <end position="67"/>
    </location>
</feature>
<organism evidence="2 3">
    <name type="scientific">Eiseniibacteriota bacterium</name>
    <dbReference type="NCBI Taxonomy" id="2212470"/>
    <lineage>
        <taxon>Bacteria</taxon>
        <taxon>Candidatus Eiseniibacteriota</taxon>
    </lineage>
</organism>
<protein>
    <submittedName>
        <fullName evidence="2">Uncharacterized protein</fullName>
    </submittedName>
</protein>
<gene>
    <name evidence="2" type="ORF">KC729_00505</name>
</gene>